<comment type="caution">
    <text evidence="1">The sequence shown here is derived from an EMBL/GenBank/DDBJ whole genome shotgun (WGS) entry which is preliminary data.</text>
</comment>
<dbReference type="Proteomes" id="UP001314170">
    <property type="component" value="Unassembled WGS sequence"/>
</dbReference>
<accession>A0AAV1S5A3</accession>
<gene>
    <name evidence="1" type="ORF">DCAF_LOCUS18286</name>
</gene>
<dbReference type="EMBL" id="CAWUPB010001168">
    <property type="protein sequence ID" value="CAK7345540.1"/>
    <property type="molecule type" value="Genomic_DNA"/>
</dbReference>
<organism evidence="1 2">
    <name type="scientific">Dovyalis caffra</name>
    <dbReference type="NCBI Taxonomy" id="77055"/>
    <lineage>
        <taxon>Eukaryota</taxon>
        <taxon>Viridiplantae</taxon>
        <taxon>Streptophyta</taxon>
        <taxon>Embryophyta</taxon>
        <taxon>Tracheophyta</taxon>
        <taxon>Spermatophyta</taxon>
        <taxon>Magnoliopsida</taxon>
        <taxon>eudicotyledons</taxon>
        <taxon>Gunneridae</taxon>
        <taxon>Pentapetalae</taxon>
        <taxon>rosids</taxon>
        <taxon>fabids</taxon>
        <taxon>Malpighiales</taxon>
        <taxon>Salicaceae</taxon>
        <taxon>Flacourtieae</taxon>
        <taxon>Dovyalis</taxon>
    </lineage>
</organism>
<feature type="non-terminal residue" evidence="1">
    <location>
        <position position="84"/>
    </location>
</feature>
<evidence type="ECO:0000313" key="2">
    <source>
        <dbReference type="Proteomes" id="UP001314170"/>
    </source>
</evidence>
<reference evidence="1 2" key="1">
    <citation type="submission" date="2024-01" db="EMBL/GenBank/DDBJ databases">
        <authorList>
            <person name="Waweru B."/>
        </authorList>
    </citation>
    <scope>NUCLEOTIDE SEQUENCE [LARGE SCALE GENOMIC DNA]</scope>
</reference>
<proteinExistence type="predicted"/>
<dbReference type="AlphaFoldDB" id="A0AAV1S5A3"/>
<name>A0AAV1S5A3_9ROSI</name>
<protein>
    <submittedName>
        <fullName evidence="1">Uncharacterized protein</fullName>
    </submittedName>
</protein>
<keyword evidence="2" id="KW-1185">Reference proteome</keyword>
<sequence length="84" mass="9051">MGGGGGTGEFYIECGMGMNSLQEGLGDKVYVSSMVDDGKSDVVECIWFGSGSDKGVTYDGKSDVVKCIRFGSGEWQRSDFDELW</sequence>
<evidence type="ECO:0000313" key="1">
    <source>
        <dbReference type="EMBL" id="CAK7345540.1"/>
    </source>
</evidence>